<name>Q01X03_SOLUE</name>
<evidence type="ECO:0000313" key="2">
    <source>
        <dbReference type="EMBL" id="ABJ85812.1"/>
    </source>
</evidence>
<dbReference type="HOGENOM" id="CLU_1617933_0_0_0"/>
<evidence type="ECO:0000256" key="1">
    <source>
        <dbReference type="SAM" id="MobiDB-lite"/>
    </source>
</evidence>
<reference evidence="2" key="1">
    <citation type="submission" date="2006-10" db="EMBL/GenBank/DDBJ databases">
        <title>Complete sequence of Solibacter usitatus Ellin6076.</title>
        <authorList>
            <consortium name="US DOE Joint Genome Institute"/>
            <person name="Copeland A."/>
            <person name="Lucas S."/>
            <person name="Lapidus A."/>
            <person name="Barry K."/>
            <person name="Detter J.C."/>
            <person name="Glavina del Rio T."/>
            <person name="Hammon N."/>
            <person name="Israni S."/>
            <person name="Dalin E."/>
            <person name="Tice H."/>
            <person name="Pitluck S."/>
            <person name="Thompson L.S."/>
            <person name="Brettin T."/>
            <person name="Bruce D."/>
            <person name="Han C."/>
            <person name="Tapia R."/>
            <person name="Gilna P."/>
            <person name="Schmutz J."/>
            <person name="Larimer F."/>
            <person name="Land M."/>
            <person name="Hauser L."/>
            <person name="Kyrpides N."/>
            <person name="Mikhailova N."/>
            <person name="Janssen P.H."/>
            <person name="Kuske C.R."/>
            <person name="Richardson P."/>
        </authorList>
    </citation>
    <scope>NUCLEOTIDE SEQUENCE</scope>
    <source>
        <strain evidence="2">Ellin6076</strain>
    </source>
</reference>
<protein>
    <submittedName>
        <fullName evidence="2">Uncharacterized protein</fullName>
    </submittedName>
</protein>
<accession>Q01X03</accession>
<dbReference type="KEGG" id="sus:Acid_4853"/>
<dbReference type="InParanoid" id="Q01X03"/>
<dbReference type="AlphaFoldDB" id="Q01X03"/>
<dbReference type="eggNOG" id="COG3437">
    <property type="taxonomic scope" value="Bacteria"/>
</dbReference>
<organism evidence="2">
    <name type="scientific">Solibacter usitatus (strain Ellin6076)</name>
    <dbReference type="NCBI Taxonomy" id="234267"/>
    <lineage>
        <taxon>Bacteria</taxon>
        <taxon>Pseudomonadati</taxon>
        <taxon>Acidobacteriota</taxon>
        <taxon>Terriglobia</taxon>
        <taxon>Bryobacterales</taxon>
        <taxon>Solibacteraceae</taxon>
        <taxon>Candidatus Solibacter</taxon>
    </lineage>
</organism>
<sequence>MASGPDRGTNFRVFWPASGTSAKTYFTAAAASTAPYYRSRGTVLVVEDEDGDRSGRQLGAPSGSVAEEAGRVRPYAKVPLASAYSPEMAGPVGEARQVRGFIRKPFRLRDLVELWRETLSSRPQEKNQHDDHEYCVQADIDPHHTAQAPRTHSPPPYLGWMHRR</sequence>
<proteinExistence type="predicted"/>
<feature type="region of interest" description="Disordered" evidence="1">
    <location>
        <begin position="145"/>
        <end position="164"/>
    </location>
</feature>
<gene>
    <name evidence="2" type="ordered locus">Acid_4853</name>
</gene>
<dbReference type="STRING" id="234267.Acid_4853"/>
<dbReference type="EMBL" id="CP000473">
    <property type="protein sequence ID" value="ABJ85812.1"/>
    <property type="molecule type" value="Genomic_DNA"/>
</dbReference>
<feature type="region of interest" description="Disordered" evidence="1">
    <location>
        <begin position="49"/>
        <end position="68"/>
    </location>
</feature>